<gene>
    <name evidence="3" type="ORF">E1283_22295</name>
</gene>
<dbReference type="InterPro" id="IPR049002">
    <property type="entry name" value="Stv"/>
</dbReference>
<organism evidence="3 4">
    <name type="scientific">Streptomyces hainanensis</name>
    <dbReference type="NCBI Taxonomy" id="402648"/>
    <lineage>
        <taxon>Bacteria</taxon>
        <taxon>Bacillati</taxon>
        <taxon>Actinomycetota</taxon>
        <taxon>Actinomycetes</taxon>
        <taxon>Kitasatosporales</taxon>
        <taxon>Streptomycetaceae</taxon>
        <taxon>Streptomyces</taxon>
    </lineage>
</organism>
<keyword evidence="4" id="KW-1185">Reference proteome</keyword>
<evidence type="ECO:0000313" key="4">
    <source>
        <dbReference type="Proteomes" id="UP000295345"/>
    </source>
</evidence>
<evidence type="ECO:0000313" key="3">
    <source>
        <dbReference type="EMBL" id="TDC72242.1"/>
    </source>
</evidence>
<evidence type="ECO:0000256" key="1">
    <source>
        <dbReference type="SAM" id="MobiDB-lite"/>
    </source>
</evidence>
<feature type="compositionally biased region" description="Basic and acidic residues" evidence="1">
    <location>
        <begin position="1"/>
        <end position="13"/>
    </location>
</feature>
<dbReference type="Pfam" id="PF21527">
    <property type="entry name" value="Stv"/>
    <property type="match status" value="1"/>
</dbReference>
<feature type="region of interest" description="Disordered" evidence="1">
    <location>
        <begin position="1"/>
        <end position="24"/>
    </location>
</feature>
<reference evidence="3 4" key="1">
    <citation type="submission" date="2019-03" db="EMBL/GenBank/DDBJ databases">
        <title>Draft genome sequences of novel Actinobacteria.</title>
        <authorList>
            <person name="Sahin N."/>
            <person name="Ay H."/>
            <person name="Saygin H."/>
        </authorList>
    </citation>
    <scope>NUCLEOTIDE SEQUENCE [LARGE SCALE GENOMIC DNA]</scope>
    <source>
        <strain evidence="3 4">DSM 41900</strain>
    </source>
</reference>
<dbReference type="AlphaFoldDB" id="A0A4R4TAS5"/>
<comment type="caution">
    <text evidence="3">The sequence shown here is derived from an EMBL/GenBank/DDBJ whole genome shotgun (WGS) entry which is preliminary data.</text>
</comment>
<dbReference type="Proteomes" id="UP000295345">
    <property type="component" value="Unassembled WGS sequence"/>
</dbReference>
<sequence>MFEREERTSDSTRKSPPSRTAPAPDLMQHLQDRAGNAAVTGLIGQMGALSVEQPETISDRVGSWRAHQTPGRRDGGTVLSGHGAHDVSGGALTTTIPEGTRVHFYTPHGFPLEDSRAHRIERGELGPATSPRGETTRDIVSADDEEDRETVDPRARSTHGPGDVIPDYTLYHPRRLNVHGSPVQLRRRRGPYDFRGEYVVGLRRQGPVIISELKQLRVIAPDTTVTVEEAARLSSLLSPGMGDVHFAACRSVK</sequence>
<feature type="domain" description="Putative adhesin Stv" evidence="2">
    <location>
        <begin position="77"/>
        <end position="251"/>
    </location>
</feature>
<proteinExistence type="predicted"/>
<protein>
    <recommendedName>
        <fullName evidence="2">Putative adhesin Stv domain-containing protein</fullName>
    </recommendedName>
</protein>
<feature type="region of interest" description="Disordered" evidence="1">
    <location>
        <begin position="123"/>
        <end position="164"/>
    </location>
</feature>
<accession>A0A4R4TAS5</accession>
<dbReference type="EMBL" id="SMKI01000257">
    <property type="protein sequence ID" value="TDC72242.1"/>
    <property type="molecule type" value="Genomic_DNA"/>
</dbReference>
<dbReference type="RefSeq" id="WP_132819899.1">
    <property type="nucleotide sequence ID" value="NZ_SMKI01000257.1"/>
</dbReference>
<name>A0A4R4TAS5_9ACTN</name>
<evidence type="ECO:0000259" key="2">
    <source>
        <dbReference type="Pfam" id="PF21527"/>
    </source>
</evidence>
<dbReference type="OrthoDB" id="4222621at2"/>